<protein>
    <submittedName>
        <fullName evidence="2">Lipid asymmetry maintenance protein MlaB</fullName>
    </submittedName>
</protein>
<dbReference type="InterPro" id="IPR036513">
    <property type="entry name" value="STAS_dom_sf"/>
</dbReference>
<dbReference type="Pfam" id="PF13466">
    <property type="entry name" value="STAS_2"/>
    <property type="match status" value="1"/>
</dbReference>
<dbReference type="SUPFAM" id="SSF52091">
    <property type="entry name" value="SpoIIaa-like"/>
    <property type="match status" value="1"/>
</dbReference>
<dbReference type="InterPro" id="IPR058548">
    <property type="entry name" value="MlaB-like_STAS"/>
</dbReference>
<evidence type="ECO:0000313" key="2">
    <source>
        <dbReference type="EMBL" id="MEI2682445.1"/>
    </source>
</evidence>
<proteinExistence type="predicted"/>
<comment type="caution">
    <text evidence="2">The sequence shown here is derived from an EMBL/GenBank/DDBJ whole genome shotgun (WGS) entry which is preliminary data.</text>
</comment>
<organism evidence="2 3">
    <name type="scientific">Erwinia aphidicola</name>
    <dbReference type="NCBI Taxonomy" id="68334"/>
    <lineage>
        <taxon>Bacteria</taxon>
        <taxon>Pseudomonadati</taxon>
        <taxon>Pseudomonadota</taxon>
        <taxon>Gammaproteobacteria</taxon>
        <taxon>Enterobacterales</taxon>
        <taxon>Erwiniaceae</taxon>
        <taxon>Erwinia</taxon>
    </lineage>
</organism>
<dbReference type="CDD" id="cd07043">
    <property type="entry name" value="STAS_anti-anti-sigma_factors"/>
    <property type="match status" value="1"/>
</dbReference>
<dbReference type="Proteomes" id="UP001306592">
    <property type="component" value="Unassembled WGS sequence"/>
</dbReference>
<dbReference type="PANTHER" id="PTHR35849:SF1">
    <property type="entry name" value="INTERMEMBRANE PHOSPHOLIPID TRANSPORT SYSTEM BINDING PROTEIN MLAB"/>
    <property type="match status" value="1"/>
</dbReference>
<dbReference type="PROSITE" id="PS50801">
    <property type="entry name" value="STAS"/>
    <property type="match status" value="1"/>
</dbReference>
<accession>A0ABU8DG14</accession>
<dbReference type="InterPro" id="IPR052746">
    <property type="entry name" value="MlaB_ABC_Transporter"/>
</dbReference>
<dbReference type="PANTHER" id="PTHR35849">
    <property type="entry name" value="BLR2341 PROTEIN"/>
    <property type="match status" value="1"/>
</dbReference>
<evidence type="ECO:0000259" key="1">
    <source>
        <dbReference type="PROSITE" id="PS50801"/>
    </source>
</evidence>
<reference evidence="2 3" key="1">
    <citation type="submission" date="2024-02" db="EMBL/GenBank/DDBJ databases">
        <title>First report Erwinia aphidicola in onion in Chile.</title>
        <authorList>
            <person name="Valenzuela M."/>
            <person name="Pena M."/>
            <person name="Dutta B."/>
        </authorList>
    </citation>
    <scope>NUCLEOTIDE SEQUENCE [LARGE SCALE GENOMIC DNA]</scope>
    <source>
        <strain evidence="2 3">QCJ3A</strain>
    </source>
</reference>
<dbReference type="Gene3D" id="3.30.750.24">
    <property type="entry name" value="STAS domain"/>
    <property type="match status" value="1"/>
</dbReference>
<dbReference type="InterPro" id="IPR002645">
    <property type="entry name" value="STAS_dom"/>
</dbReference>
<feature type="domain" description="STAS" evidence="1">
    <location>
        <begin position="14"/>
        <end position="98"/>
    </location>
</feature>
<gene>
    <name evidence="2" type="primary">mlaB</name>
    <name evidence="2" type="ORF">V8N49_12350</name>
</gene>
<dbReference type="InterPro" id="IPR049743">
    <property type="entry name" value="MlaB"/>
</dbReference>
<dbReference type="EMBL" id="JBANEI010000007">
    <property type="protein sequence ID" value="MEI2682445.1"/>
    <property type="molecule type" value="Genomic_DNA"/>
</dbReference>
<dbReference type="GeneID" id="89474626"/>
<keyword evidence="3" id="KW-1185">Reference proteome</keyword>
<evidence type="ECO:0000313" key="3">
    <source>
        <dbReference type="Proteomes" id="UP001306592"/>
    </source>
</evidence>
<dbReference type="RefSeq" id="WP_048914465.1">
    <property type="nucleotide sequence ID" value="NZ_CAKKMT010000005.1"/>
</dbReference>
<dbReference type="NCBIfam" id="NF033618">
    <property type="entry name" value="mlaB_1"/>
    <property type="match status" value="1"/>
</dbReference>
<sequence>MDGQLRWQVEDDRLTLAGELERETLLPLWQQRAEVMGRVEIIDVAGLQRVDSGGLALLVHLRQIVLARGKAPRFTGITDKLRSLITLYNLQKIIAEGE</sequence>
<name>A0ABU8DG14_ERWAP</name>